<feature type="domain" description="PAS" evidence="5">
    <location>
        <begin position="135"/>
        <end position="208"/>
    </location>
</feature>
<feature type="domain" description="PAC" evidence="6">
    <location>
        <begin position="209"/>
        <end position="263"/>
    </location>
</feature>
<dbReference type="EMBL" id="JACHHX010000020">
    <property type="protein sequence ID" value="MBB5016467.1"/>
    <property type="molecule type" value="Genomic_DNA"/>
</dbReference>
<dbReference type="NCBIfam" id="TIGR00254">
    <property type="entry name" value="GGDEF"/>
    <property type="match status" value="1"/>
</dbReference>
<dbReference type="Gene3D" id="3.40.50.2300">
    <property type="match status" value="2"/>
</dbReference>
<evidence type="ECO:0000256" key="1">
    <source>
        <dbReference type="ARBA" id="ARBA00012282"/>
    </source>
</evidence>
<keyword evidence="10" id="KW-1185">Reference proteome</keyword>
<accession>A0A7W7Y1N6</accession>
<dbReference type="InterPro" id="IPR001633">
    <property type="entry name" value="EAL_dom"/>
</dbReference>
<evidence type="ECO:0000256" key="3">
    <source>
        <dbReference type="PROSITE-ProRule" id="PRU00169"/>
    </source>
</evidence>
<dbReference type="InterPro" id="IPR043128">
    <property type="entry name" value="Rev_trsase/Diguanyl_cyclase"/>
</dbReference>
<feature type="modified residue" description="4-aspartylphosphate" evidence="3">
    <location>
        <position position="754"/>
    </location>
</feature>
<dbReference type="PROSITE" id="PS50113">
    <property type="entry name" value="PAC"/>
    <property type="match status" value="1"/>
</dbReference>
<name>A0A7W7Y1N6_9GAMM</name>
<feature type="domain" description="GGDEF" evidence="8">
    <location>
        <begin position="295"/>
        <end position="428"/>
    </location>
</feature>
<evidence type="ECO:0000259" key="4">
    <source>
        <dbReference type="PROSITE" id="PS50110"/>
    </source>
</evidence>
<proteinExistence type="predicted"/>
<dbReference type="PROSITE" id="PS50112">
    <property type="entry name" value="PAS"/>
    <property type="match status" value="1"/>
</dbReference>
<protein>
    <recommendedName>
        <fullName evidence="1">cyclic-guanylate-specific phosphodiesterase</fullName>
        <ecNumber evidence="1">3.1.4.52</ecNumber>
    </recommendedName>
</protein>
<dbReference type="Gene3D" id="3.30.70.270">
    <property type="match status" value="1"/>
</dbReference>
<dbReference type="SUPFAM" id="SSF141868">
    <property type="entry name" value="EAL domain-like"/>
    <property type="match status" value="1"/>
</dbReference>
<dbReference type="CDD" id="cd00130">
    <property type="entry name" value="PAS"/>
    <property type="match status" value="1"/>
</dbReference>
<dbReference type="PANTHER" id="PTHR44757">
    <property type="entry name" value="DIGUANYLATE CYCLASE DGCP"/>
    <property type="match status" value="1"/>
</dbReference>
<sequence>MNGPVPPGTRVLLVAAEAAEAERLRGLLAWPEASVEIATDHAEGLAWLAGGGFDLCVLAVRAGDDAALAWLARAGECAPACRRVLYACEPDPELSRHARSLGVAACLDAQAHGPRQFVDALRALLADEGLPGPVAPDLLRRAVEASGSGMVICDAGRPGLPVVYVNPAFERITGYPAAEVLGRNCRFLQGTERQQPELDTLREALREGRECEIVLRNYRRDGSLFWNQLSLAPLRDGDGRITHWVGLQNDLTQRRQYEAELAYAASQDPVTGLPRFAAQEDYLREAMTEALGRGSRVALFYLDIDRFHSVNETMGHSVGDQALRLIAERLRSQVAGFGRLSRLAGDEFIVVVAYRPGEFNPLAFAEQLRRRMEAPLAVLPYSLYFTCTIGIAEFPDNATTPTDLLNCAEIAMARAKRRGRNTVEVFNNEHAAELRDRMALGGRLRDAIIGNELVLYFQPQVNAQNGRIVGLEALVRWQTPDLGLLPPSRFIRVAEELGLVVQLGRWVLDAACRQLRAWLDAGHDDVLVSVNISMQQMLRPTFIEEVREALRASGVPARMLEIELTENAIGESETRLLETVTELKALGVQLALDDFGVGYSSLSHLKQFPIDKLKIDRSFIVDVSTESDGAALARAVIALGHQLGMAVVAQGVETEAQLGFLRRNHCDLFQGFLFGAPVDARDAGRLLRHRYLLPGAFASTRPDRTLLLVDDEENVLRALLRLFRRDGYRVLTASSVDEAYDLLARNHVQVILSDQRMPQVSGTEFLGRVKELYPDTVRLVLSGYTDLATVTDAINRGAIYRFLTKPWNDDELREHIREAFRTHAAAHRPET</sequence>
<dbReference type="SMART" id="SM00448">
    <property type="entry name" value="REC"/>
    <property type="match status" value="1"/>
</dbReference>
<keyword evidence="2" id="KW-0973">c-di-GMP</keyword>
<dbReference type="SMART" id="SM00091">
    <property type="entry name" value="PAS"/>
    <property type="match status" value="1"/>
</dbReference>
<dbReference type="InterPro" id="IPR035965">
    <property type="entry name" value="PAS-like_dom_sf"/>
</dbReference>
<dbReference type="InterPro" id="IPR052155">
    <property type="entry name" value="Biofilm_reg_signaling"/>
</dbReference>
<dbReference type="PROSITE" id="PS50887">
    <property type="entry name" value="GGDEF"/>
    <property type="match status" value="1"/>
</dbReference>
<dbReference type="Pfam" id="PF00990">
    <property type="entry name" value="GGDEF"/>
    <property type="match status" value="1"/>
</dbReference>
<dbReference type="Proteomes" id="UP000519004">
    <property type="component" value="Unassembled WGS sequence"/>
</dbReference>
<dbReference type="Gene3D" id="3.20.20.450">
    <property type="entry name" value="EAL domain"/>
    <property type="match status" value="1"/>
</dbReference>
<dbReference type="AlphaFoldDB" id="A0A7W7Y1N6"/>
<dbReference type="Pfam" id="PF00072">
    <property type="entry name" value="Response_reg"/>
    <property type="match status" value="1"/>
</dbReference>
<feature type="domain" description="Response regulatory" evidence="4">
    <location>
        <begin position="705"/>
        <end position="820"/>
    </location>
</feature>
<dbReference type="SMART" id="SM00086">
    <property type="entry name" value="PAC"/>
    <property type="match status" value="1"/>
</dbReference>
<dbReference type="FunFam" id="3.20.20.450:FF:000001">
    <property type="entry name" value="Cyclic di-GMP phosphodiesterase yahA"/>
    <property type="match status" value="1"/>
</dbReference>
<dbReference type="CDD" id="cd17569">
    <property type="entry name" value="REC_HupR-like"/>
    <property type="match status" value="1"/>
</dbReference>
<dbReference type="PROSITE" id="PS50883">
    <property type="entry name" value="EAL"/>
    <property type="match status" value="1"/>
</dbReference>
<dbReference type="SUPFAM" id="SSF52172">
    <property type="entry name" value="CheY-like"/>
    <property type="match status" value="2"/>
</dbReference>
<dbReference type="SMART" id="SM00052">
    <property type="entry name" value="EAL"/>
    <property type="match status" value="1"/>
</dbReference>
<dbReference type="SMART" id="SM00267">
    <property type="entry name" value="GGDEF"/>
    <property type="match status" value="1"/>
</dbReference>
<dbReference type="SUPFAM" id="SSF55785">
    <property type="entry name" value="PYP-like sensor domain (PAS domain)"/>
    <property type="match status" value="1"/>
</dbReference>
<evidence type="ECO:0000259" key="6">
    <source>
        <dbReference type="PROSITE" id="PS50113"/>
    </source>
</evidence>
<dbReference type="InterPro" id="IPR001610">
    <property type="entry name" value="PAC"/>
</dbReference>
<gene>
    <name evidence="9" type="ORF">HNQ58_002382</name>
</gene>
<evidence type="ECO:0000259" key="7">
    <source>
        <dbReference type="PROSITE" id="PS50883"/>
    </source>
</evidence>
<evidence type="ECO:0000313" key="9">
    <source>
        <dbReference type="EMBL" id="MBB5016467.1"/>
    </source>
</evidence>
<evidence type="ECO:0000256" key="2">
    <source>
        <dbReference type="ARBA" id="ARBA00022636"/>
    </source>
</evidence>
<evidence type="ECO:0000259" key="5">
    <source>
        <dbReference type="PROSITE" id="PS50112"/>
    </source>
</evidence>
<comment type="caution">
    <text evidence="9">The sequence shown here is derived from an EMBL/GenBank/DDBJ whole genome shotgun (WGS) entry which is preliminary data.</text>
</comment>
<dbReference type="InterPro" id="IPR011006">
    <property type="entry name" value="CheY-like_superfamily"/>
</dbReference>
<reference evidence="9 10" key="1">
    <citation type="submission" date="2020-08" db="EMBL/GenBank/DDBJ databases">
        <title>Genomic Encyclopedia of Type Strains, Phase IV (KMG-IV): sequencing the most valuable type-strain genomes for metagenomic binning, comparative biology and taxonomic classification.</title>
        <authorList>
            <person name="Goeker M."/>
        </authorList>
    </citation>
    <scope>NUCLEOTIDE SEQUENCE [LARGE SCALE GENOMIC DNA]</scope>
    <source>
        <strain evidence="9 10">DSM 25897</strain>
    </source>
</reference>
<dbReference type="EC" id="3.1.4.52" evidence="1"/>
<organism evidence="9 10">
    <name type="scientific">Rehaibacterium terrae</name>
    <dbReference type="NCBI Taxonomy" id="1341696"/>
    <lineage>
        <taxon>Bacteria</taxon>
        <taxon>Pseudomonadati</taxon>
        <taxon>Pseudomonadota</taxon>
        <taxon>Gammaproteobacteria</taxon>
        <taxon>Lysobacterales</taxon>
        <taxon>Lysobacteraceae</taxon>
        <taxon>Rehaibacterium</taxon>
    </lineage>
</organism>
<dbReference type="InterPro" id="IPR000014">
    <property type="entry name" value="PAS"/>
</dbReference>
<dbReference type="CDD" id="cd01949">
    <property type="entry name" value="GGDEF"/>
    <property type="match status" value="1"/>
</dbReference>
<dbReference type="InterPro" id="IPR035919">
    <property type="entry name" value="EAL_sf"/>
</dbReference>
<keyword evidence="3" id="KW-0597">Phosphoprotein</keyword>
<dbReference type="InterPro" id="IPR000160">
    <property type="entry name" value="GGDEF_dom"/>
</dbReference>
<dbReference type="Pfam" id="PF00563">
    <property type="entry name" value="EAL"/>
    <property type="match status" value="1"/>
</dbReference>
<feature type="domain" description="EAL" evidence="7">
    <location>
        <begin position="437"/>
        <end position="691"/>
    </location>
</feature>
<evidence type="ECO:0000259" key="8">
    <source>
        <dbReference type="PROSITE" id="PS50887"/>
    </source>
</evidence>
<dbReference type="Pfam" id="PF13426">
    <property type="entry name" value="PAS_9"/>
    <property type="match status" value="1"/>
</dbReference>
<evidence type="ECO:0000313" key="10">
    <source>
        <dbReference type="Proteomes" id="UP000519004"/>
    </source>
</evidence>
<dbReference type="PANTHER" id="PTHR44757:SF2">
    <property type="entry name" value="BIOFILM ARCHITECTURE MAINTENANCE PROTEIN MBAA"/>
    <property type="match status" value="1"/>
</dbReference>
<dbReference type="SUPFAM" id="SSF55073">
    <property type="entry name" value="Nucleotide cyclase"/>
    <property type="match status" value="1"/>
</dbReference>
<dbReference type="CDD" id="cd01948">
    <property type="entry name" value="EAL"/>
    <property type="match status" value="1"/>
</dbReference>
<dbReference type="NCBIfam" id="TIGR00229">
    <property type="entry name" value="sensory_box"/>
    <property type="match status" value="1"/>
</dbReference>
<dbReference type="GO" id="GO:0071111">
    <property type="term" value="F:cyclic-guanylate-specific phosphodiesterase activity"/>
    <property type="evidence" value="ECO:0007669"/>
    <property type="project" value="UniProtKB-EC"/>
</dbReference>
<dbReference type="Gene3D" id="3.30.450.20">
    <property type="entry name" value="PAS domain"/>
    <property type="match status" value="1"/>
</dbReference>
<dbReference type="PROSITE" id="PS50110">
    <property type="entry name" value="RESPONSE_REGULATORY"/>
    <property type="match status" value="1"/>
</dbReference>
<dbReference type="InterPro" id="IPR001789">
    <property type="entry name" value="Sig_transdc_resp-reg_receiver"/>
</dbReference>
<dbReference type="GO" id="GO:0000160">
    <property type="term" value="P:phosphorelay signal transduction system"/>
    <property type="evidence" value="ECO:0007669"/>
    <property type="project" value="InterPro"/>
</dbReference>
<dbReference type="InterPro" id="IPR029787">
    <property type="entry name" value="Nucleotide_cyclase"/>
</dbReference>
<dbReference type="InterPro" id="IPR000700">
    <property type="entry name" value="PAS-assoc_C"/>
</dbReference>